<dbReference type="EMBL" id="RKQK01000001">
    <property type="protein sequence ID" value="RPE71245.1"/>
    <property type="molecule type" value="Genomic_DNA"/>
</dbReference>
<feature type="region of interest" description="Disordered" evidence="1">
    <location>
        <begin position="46"/>
        <end position="78"/>
    </location>
</feature>
<dbReference type="Proteomes" id="UP000269689">
    <property type="component" value="Unassembled WGS sequence"/>
</dbReference>
<protein>
    <submittedName>
        <fullName evidence="3">Uncharacterized protein</fullName>
    </submittedName>
</protein>
<proteinExistence type="predicted"/>
<comment type="caution">
    <text evidence="3">The sequence shown here is derived from an EMBL/GenBank/DDBJ whole genome shotgun (WGS) entry which is preliminary data.</text>
</comment>
<evidence type="ECO:0000256" key="1">
    <source>
        <dbReference type="SAM" id="MobiDB-lite"/>
    </source>
</evidence>
<evidence type="ECO:0000256" key="2">
    <source>
        <dbReference type="SAM" id="Phobius"/>
    </source>
</evidence>
<feature type="compositionally biased region" description="Polar residues" evidence="1">
    <location>
        <begin position="108"/>
        <end position="127"/>
    </location>
</feature>
<dbReference type="AlphaFoldDB" id="A0A3N4URF9"/>
<organism evidence="3 4">
    <name type="scientific">Pacificibacter maritimus</name>
    <dbReference type="NCBI Taxonomy" id="762213"/>
    <lineage>
        <taxon>Bacteria</taxon>
        <taxon>Pseudomonadati</taxon>
        <taxon>Pseudomonadota</taxon>
        <taxon>Alphaproteobacteria</taxon>
        <taxon>Rhodobacterales</taxon>
        <taxon>Roseobacteraceae</taxon>
        <taxon>Pacificibacter</taxon>
    </lineage>
</organism>
<evidence type="ECO:0000313" key="4">
    <source>
        <dbReference type="Proteomes" id="UP000269689"/>
    </source>
</evidence>
<evidence type="ECO:0000313" key="3">
    <source>
        <dbReference type="EMBL" id="RPE71245.1"/>
    </source>
</evidence>
<feature type="region of interest" description="Disordered" evidence="1">
    <location>
        <begin position="1"/>
        <end position="33"/>
    </location>
</feature>
<keyword evidence="4" id="KW-1185">Reference proteome</keyword>
<sequence length="197" mass="20996">MGLFKKTYHPLDSRHPRNAAGAQKGTYGVTAAPTAPALDDHLALKTAEKSPKKRPTSLGFSRKKALPPTSSPAPKGLSTRDHIAFLAAQTQARRAEMANIEPPKAQDVVQSQPYAQQNLQNDSQVSASKAPPASPLGAIGKGLHIAGNIMMRVRLITVAVFALYWLFSYLDLGGLATTLQNSTPKMSAPASSYSSDF</sequence>
<accession>A0A3N4URF9</accession>
<feature type="region of interest" description="Disordered" evidence="1">
    <location>
        <begin position="106"/>
        <end position="132"/>
    </location>
</feature>
<feature type="compositionally biased region" description="Basic residues" evidence="1">
    <location>
        <begin position="51"/>
        <end position="65"/>
    </location>
</feature>
<keyword evidence="2" id="KW-1133">Transmembrane helix</keyword>
<reference evidence="3 4" key="1">
    <citation type="submission" date="2018-11" db="EMBL/GenBank/DDBJ databases">
        <title>Genomic Encyclopedia of Type Strains, Phase IV (KMG-IV): sequencing the most valuable type-strain genomes for metagenomic binning, comparative biology and taxonomic classification.</title>
        <authorList>
            <person name="Goeker M."/>
        </authorList>
    </citation>
    <scope>NUCLEOTIDE SEQUENCE [LARGE SCALE GENOMIC DNA]</scope>
    <source>
        <strain evidence="3 4">DSM 104731</strain>
    </source>
</reference>
<name>A0A3N4URF9_9RHOB</name>
<gene>
    <name evidence="3" type="ORF">EDD53_0360</name>
</gene>
<dbReference type="RefSeq" id="WP_123791480.1">
    <property type="nucleotide sequence ID" value="NZ_RKQK01000001.1"/>
</dbReference>
<feature type="transmembrane region" description="Helical" evidence="2">
    <location>
        <begin position="153"/>
        <end position="170"/>
    </location>
</feature>
<keyword evidence="2" id="KW-0812">Transmembrane</keyword>
<keyword evidence="2" id="KW-0472">Membrane</keyword>